<comment type="caution">
    <text evidence="7">The sequence shown here is derived from an EMBL/GenBank/DDBJ whole genome shotgun (WGS) entry which is preliminary data.</text>
</comment>
<protein>
    <recommendedName>
        <fullName evidence="9">KDO2-lipid IV(A) lauroyltransferase</fullName>
    </recommendedName>
</protein>
<organism evidence="7 8">
    <name type="scientific">Victivallis lenta</name>
    <dbReference type="NCBI Taxonomy" id="2606640"/>
    <lineage>
        <taxon>Bacteria</taxon>
        <taxon>Pseudomonadati</taxon>
        <taxon>Lentisphaerota</taxon>
        <taxon>Lentisphaeria</taxon>
        <taxon>Victivallales</taxon>
        <taxon>Victivallaceae</taxon>
        <taxon>Victivallis</taxon>
    </lineage>
</organism>
<comment type="subcellular location">
    <subcellularLocation>
        <location evidence="1">Cell inner membrane</location>
    </subcellularLocation>
</comment>
<name>A0A844G203_9BACT</name>
<keyword evidence="8" id="KW-1185">Reference proteome</keyword>
<sequence length="363" mass="41554">MCFACIFPTQERGHVHKEQGMSSFGRSRDFLVYLAVLIPYQAIRLMPYPVVKGMARLCGGTMNLIPSIRNLVRANIRTAFPEYSETEVARVGSRSLYNLALNMAEFIWLNGRPDRIERCYFLPPDVTERLKGHVARKERIIFVNPHLGSWEASGVMAPYYAGVDMVAIAKPVRNPYLNKMINSGNREKVRGLEIIFSSGAIRAATKALRDGRGVGTLIDQNTRVRDGGSFVNFFGLPVSSSTAPAHLMKYCIAHEIPAVIIYGTSVRHEDGRVHAHSAYLPKPFSEYGDETEVLQDLMNISEEYIRRYPDQYLWFYRRFQNIEPTCPEELKKRYPYYSKVVGPHFYRKTSRDIKAEKAERRQP</sequence>
<keyword evidence="2" id="KW-1003">Cell membrane</keyword>
<evidence type="ECO:0000256" key="1">
    <source>
        <dbReference type="ARBA" id="ARBA00004533"/>
    </source>
</evidence>
<dbReference type="PANTHER" id="PTHR30606">
    <property type="entry name" value="LIPID A BIOSYNTHESIS LAUROYL ACYLTRANSFERASE"/>
    <property type="match status" value="1"/>
</dbReference>
<keyword evidence="6" id="KW-0012">Acyltransferase</keyword>
<dbReference type="CDD" id="cd07984">
    <property type="entry name" value="LPLAT_LABLAT-like"/>
    <property type="match status" value="1"/>
</dbReference>
<dbReference type="GO" id="GO:0009247">
    <property type="term" value="P:glycolipid biosynthetic process"/>
    <property type="evidence" value="ECO:0007669"/>
    <property type="project" value="UniProtKB-ARBA"/>
</dbReference>
<dbReference type="GO" id="GO:0005886">
    <property type="term" value="C:plasma membrane"/>
    <property type="evidence" value="ECO:0007669"/>
    <property type="project" value="UniProtKB-SubCell"/>
</dbReference>
<keyword evidence="4" id="KW-0808">Transferase</keyword>
<proteinExistence type="predicted"/>
<gene>
    <name evidence="7" type="ORF">FYJ85_06005</name>
</gene>
<evidence type="ECO:0000256" key="6">
    <source>
        <dbReference type="ARBA" id="ARBA00023315"/>
    </source>
</evidence>
<evidence type="ECO:0000256" key="5">
    <source>
        <dbReference type="ARBA" id="ARBA00023136"/>
    </source>
</evidence>
<evidence type="ECO:0000313" key="8">
    <source>
        <dbReference type="Proteomes" id="UP000435649"/>
    </source>
</evidence>
<dbReference type="EMBL" id="VUNS01000004">
    <property type="protein sequence ID" value="MST96598.1"/>
    <property type="molecule type" value="Genomic_DNA"/>
</dbReference>
<evidence type="ECO:0000256" key="3">
    <source>
        <dbReference type="ARBA" id="ARBA00022519"/>
    </source>
</evidence>
<dbReference type="AlphaFoldDB" id="A0A844G203"/>
<dbReference type="Pfam" id="PF03279">
    <property type="entry name" value="Lip_A_acyltrans"/>
    <property type="match status" value="1"/>
</dbReference>
<reference evidence="7 8" key="1">
    <citation type="submission" date="2019-08" db="EMBL/GenBank/DDBJ databases">
        <title>In-depth cultivation of the pig gut microbiome towards novel bacterial diversity and tailored functional studies.</title>
        <authorList>
            <person name="Wylensek D."/>
            <person name="Hitch T.C.A."/>
            <person name="Clavel T."/>
        </authorList>
    </citation>
    <scope>NUCLEOTIDE SEQUENCE [LARGE SCALE GENOMIC DNA]</scope>
    <source>
        <strain evidence="7 8">BBE-744-WT-12</strain>
    </source>
</reference>
<evidence type="ECO:0000256" key="2">
    <source>
        <dbReference type="ARBA" id="ARBA00022475"/>
    </source>
</evidence>
<dbReference type="Proteomes" id="UP000435649">
    <property type="component" value="Unassembled WGS sequence"/>
</dbReference>
<keyword evidence="3" id="KW-0997">Cell inner membrane</keyword>
<accession>A0A844G203</accession>
<evidence type="ECO:0000256" key="4">
    <source>
        <dbReference type="ARBA" id="ARBA00022679"/>
    </source>
</evidence>
<dbReference type="GO" id="GO:0016746">
    <property type="term" value="F:acyltransferase activity"/>
    <property type="evidence" value="ECO:0007669"/>
    <property type="project" value="UniProtKB-KW"/>
</dbReference>
<evidence type="ECO:0000313" key="7">
    <source>
        <dbReference type="EMBL" id="MST96598.1"/>
    </source>
</evidence>
<evidence type="ECO:0008006" key="9">
    <source>
        <dbReference type="Google" id="ProtNLM"/>
    </source>
</evidence>
<dbReference type="InterPro" id="IPR004960">
    <property type="entry name" value="LipA_acyltrans"/>
</dbReference>
<keyword evidence="5" id="KW-0472">Membrane</keyword>
<dbReference type="PANTHER" id="PTHR30606:SF10">
    <property type="entry name" value="PHOSPHATIDYLINOSITOL MANNOSIDE ACYLTRANSFERASE"/>
    <property type="match status" value="1"/>
</dbReference>